<evidence type="ECO:0000259" key="1">
    <source>
        <dbReference type="Pfam" id="PF01037"/>
    </source>
</evidence>
<protein>
    <submittedName>
        <fullName evidence="2">Transcriptional regulator, AsnC family</fullName>
    </submittedName>
</protein>
<dbReference type="Gene3D" id="3.30.70.920">
    <property type="match status" value="1"/>
</dbReference>
<dbReference type="EMBL" id="FTNV01000001">
    <property type="protein sequence ID" value="SIS00004.1"/>
    <property type="molecule type" value="Genomic_DNA"/>
</dbReference>
<dbReference type="Proteomes" id="UP000186019">
    <property type="component" value="Unassembled WGS sequence"/>
</dbReference>
<dbReference type="STRING" id="573024.SAMN05216208_1073"/>
<dbReference type="SUPFAM" id="SSF54909">
    <property type="entry name" value="Dimeric alpha+beta barrel"/>
    <property type="match status" value="1"/>
</dbReference>
<proteinExistence type="predicted"/>
<keyword evidence="3" id="KW-1185">Reference proteome</keyword>
<sequence>MRCVFVNIRCKPGTSYKVAEDIALREFHSELYSTSGPFDLLLKLYISDKDDVGKFINENLLQIPNIERTETTLTFKAF</sequence>
<evidence type="ECO:0000313" key="2">
    <source>
        <dbReference type="EMBL" id="SIS00004.1"/>
    </source>
</evidence>
<name>A0A1N7FI94_9RHOB</name>
<feature type="domain" description="Transcription regulator AsnC/Lrp ligand binding" evidence="1">
    <location>
        <begin position="6"/>
        <end position="76"/>
    </location>
</feature>
<gene>
    <name evidence="2" type="ORF">SAMN05421666_1063</name>
</gene>
<dbReference type="RefSeq" id="WP_076531609.1">
    <property type="nucleotide sequence ID" value="NZ_CANNEL010000001.1"/>
</dbReference>
<dbReference type="AlphaFoldDB" id="A0A1N7FI94"/>
<dbReference type="InterPro" id="IPR019887">
    <property type="entry name" value="Tscrpt_reg_AsnC/Lrp_C"/>
</dbReference>
<accession>A0A1N7FI94</accession>
<dbReference type="Pfam" id="PF01037">
    <property type="entry name" value="AsnC_trans_reg"/>
    <property type="match status" value="1"/>
</dbReference>
<organism evidence="2 3">
    <name type="scientific">Roseovarius nanhaiticus</name>
    <dbReference type="NCBI Taxonomy" id="573024"/>
    <lineage>
        <taxon>Bacteria</taxon>
        <taxon>Pseudomonadati</taxon>
        <taxon>Pseudomonadota</taxon>
        <taxon>Alphaproteobacteria</taxon>
        <taxon>Rhodobacterales</taxon>
        <taxon>Roseobacteraceae</taxon>
        <taxon>Roseovarius</taxon>
    </lineage>
</organism>
<evidence type="ECO:0000313" key="3">
    <source>
        <dbReference type="Proteomes" id="UP000186019"/>
    </source>
</evidence>
<dbReference type="InterPro" id="IPR011008">
    <property type="entry name" value="Dimeric_a/b-barrel"/>
</dbReference>
<reference evidence="2 3" key="1">
    <citation type="submission" date="2017-01" db="EMBL/GenBank/DDBJ databases">
        <authorList>
            <person name="Mah S.A."/>
            <person name="Swanson W.J."/>
            <person name="Moy G.W."/>
            <person name="Vacquier V.D."/>
        </authorList>
    </citation>
    <scope>NUCLEOTIDE SEQUENCE [LARGE SCALE GENOMIC DNA]</scope>
    <source>
        <strain evidence="2 3">DSM 29590</strain>
    </source>
</reference>
<dbReference type="OrthoDB" id="9799041at2"/>